<dbReference type="Gene3D" id="3.30.1330.60">
    <property type="entry name" value="OmpA-like domain"/>
    <property type="match status" value="1"/>
</dbReference>
<feature type="transmembrane region" description="Helical" evidence="5">
    <location>
        <begin position="58"/>
        <end position="79"/>
    </location>
</feature>
<dbReference type="PROSITE" id="PS51257">
    <property type="entry name" value="PROKAR_LIPOPROTEIN"/>
    <property type="match status" value="1"/>
</dbReference>
<comment type="subcellular location">
    <subcellularLocation>
        <location evidence="1">Cell outer membrane</location>
    </subcellularLocation>
</comment>
<keyword evidence="9" id="KW-1185">Reference proteome</keyword>
<dbReference type="CDD" id="cd07185">
    <property type="entry name" value="OmpA_C-like"/>
    <property type="match status" value="1"/>
</dbReference>
<evidence type="ECO:0000313" key="9">
    <source>
        <dbReference type="Proteomes" id="UP000050454"/>
    </source>
</evidence>
<evidence type="ECO:0000256" key="5">
    <source>
        <dbReference type="SAM" id="Phobius"/>
    </source>
</evidence>
<name>A0A0P7B8T3_9BACT</name>
<dbReference type="RefSeq" id="WP_055151495.1">
    <property type="nucleotide sequence ID" value="NZ_JXSZ01000015.1"/>
</dbReference>
<dbReference type="PRINTS" id="PR01023">
    <property type="entry name" value="NAFLGMOTY"/>
</dbReference>
<dbReference type="InterPro" id="IPR006665">
    <property type="entry name" value="OmpA-like"/>
</dbReference>
<evidence type="ECO:0000259" key="7">
    <source>
        <dbReference type="PROSITE" id="PS51123"/>
    </source>
</evidence>
<dbReference type="SUPFAM" id="SSF103088">
    <property type="entry name" value="OmpA-like"/>
    <property type="match status" value="1"/>
</dbReference>
<dbReference type="InterPro" id="IPR006664">
    <property type="entry name" value="OMP_bac"/>
</dbReference>
<evidence type="ECO:0000256" key="6">
    <source>
        <dbReference type="SAM" id="SignalP"/>
    </source>
</evidence>
<sequence length="235" mass="24673">MKKLKLKSIGAAALAMTLLFSSCNSLKKLTREQKGAIVGAAGGAAAGAAIGSKKKNPAVYAIVGSAIGGVAGGIIGKYMDKQARDLEDEIGEIAEIERIEEGIKVTMGSGILFDFDSYTLSATSKQNIAKLAEVLDKYESTDILVAGHTDSIGSDAYNQELSEDRANAVAAYLMANGVKRSRLVVMGYGEESPAYSNETEAGQDKNRRVELAIVADENLKKQAANEANSVAFGSK</sequence>
<keyword evidence="6" id="KW-0732">Signal</keyword>
<feature type="signal peptide" evidence="6">
    <location>
        <begin position="1"/>
        <end position="27"/>
    </location>
</feature>
<dbReference type="InterPro" id="IPR036737">
    <property type="entry name" value="OmpA-like_sf"/>
</dbReference>
<evidence type="ECO:0000313" key="8">
    <source>
        <dbReference type="EMBL" id="KPM46720.1"/>
    </source>
</evidence>
<dbReference type="EMBL" id="LGTQ01000015">
    <property type="protein sequence ID" value="KPM46720.1"/>
    <property type="molecule type" value="Genomic_DNA"/>
</dbReference>
<comment type="caution">
    <text evidence="8">The sequence shown here is derived from an EMBL/GenBank/DDBJ whole genome shotgun (WGS) entry which is preliminary data.</text>
</comment>
<reference evidence="8 9" key="1">
    <citation type="submission" date="2015-07" db="EMBL/GenBank/DDBJ databases">
        <title>The draft genome sequence of Leadbetterella sp. JN14-9.</title>
        <authorList>
            <person name="Liu Y."/>
            <person name="Du J."/>
            <person name="Shao Z."/>
        </authorList>
    </citation>
    <scope>NUCLEOTIDE SEQUENCE [LARGE SCALE GENOMIC DNA]</scope>
    <source>
        <strain evidence="8 9">JN14-9</strain>
    </source>
</reference>
<keyword evidence="5" id="KW-1133">Transmembrane helix</keyword>
<dbReference type="OrthoDB" id="9782229at2"/>
<keyword evidence="5" id="KW-0812">Transmembrane</keyword>
<evidence type="ECO:0000256" key="2">
    <source>
        <dbReference type="ARBA" id="ARBA00023136"/>
    </source>
</evidence>
<protein>
    <recommendedName>
        <fullName evidence="7">OmpA-like domain-containing protein</fullName>
    </recommendedName>
</protein>
<dbReference type="AlphaFoldDB" id="A0A0P7B8T3"/>
<dbReference type="PRINTS" id="PR01021">
    <property type="entry name" value="OMPADOMAIN"/>
</dbReference>
<feature type="chain" id="PRO_5006135501" description="OmpA-like domain-containing protein" evidence="6">
    <location>
        <begin position="28"/>
        <end position="235"/>
    </location>
</feature>
<keyword evidence="2 4" id="KW-0472">Membrane</keyword>
<dbReference type="PANTHER" id="PTHR30329">
    <property type="entry name" value="STATOR ELEMENT OF FLAGELLAR MOTOR COMPLEX"/>
    <property type="match status" value="1"/>
</dbReference>
<dbReference type="PROSITE" id="PS51123">
    <property type="entry name" value="OMPA_2"/>
    <property type="match status" value="1"/>
</dbReference>
<dbReference type="Pfam" id="PF00691">
    <property type="entry name" value="OmpA"/>
    <property type="match status" value="1"/>
</dbReference>
<dbReference type="InterPro" id="IPR039567">
    <property type="entry name" value="Gly-zipper"/>
</dbReference>
<accession>A0A0P7B8T3</accession>
<dbReference type="GO" id="GO:0009279">
    <property type="term" value="C:cell outer membrane"/>
    <property type="evidence" value="ECO:0007669"/>
    <property type="project" value="UniProtKB-SubCell"/>
</dbReference>
<keyword evidence="3" id="KW-0998">Cell outer membrane</keyword>
<evidence type="ECO:0000256" key="4">
    <source>
        <dbReference type="PROSITE-ProRule" id="PRU00473"/>
    </source>
</evidence>
<dbReference type="Proteomes" id="UP000050454">
    <property type="component" value="Unassembled WGS sequence"/>
</dbReference>
<gene>
    <name evidence="8" type="ORF">AFM12_18275</name>
</gene>
<dbReference type="InterPro" id="IPR050330">
    <property type="entry name" value="Bact_OuterMem_StrucFunc"/>
</dbReference>
<organism evidence="8 9">
    <name type="scientific">Jiulongibacter sediminis</name>
    <dbReference type="NCBI Taxonomy" id="1605367"/>
    <lineage>
        <taxon>Bacteria</taxon>
        <taxon>Pseudomonadati</taxon>
        <taxon>Bacteroidota</taxon>
        <taxon>Cytophagia</taxon>
        <taxon>Cytophagales</taxon>
        <taxon>Leadbetterellaceae</taxon>
        <taxon>Jiulongibacter</taxon>
    </lineage>
</organism>
<dbReference type="InterPro" id="IPR006690">
    <property type="entry name" value="OMPA-like_CS"/>
</dbReference>
<dbReference type="PANTHER" id="PTHR30329:SF21">
    <property type="entry name" value="LIPOPROTEIN YIAD-RELATED"/>
    <property type="match status" value="1"/>
</dbReference>
<dbReference type="Pfam" id="PF13488">
    <property type="entry name" value="Gly-zipper_Omp"/>
    <property type="match status" value="1"/>
</dbReference>
<proteinExistence type="predicted"/>
<dbReference type="STRING" id="1605367.AFM12_18275"/>
<evidence type="ECO:0000256" key="1">
    <source>
        <dbReference type="ARBA" id="ARBA00004442"/>
    </source>
</evidence>
<feature type="domain" description="OmpA-like" evidence="7">
    <location>
        <begin position="100"/>
        <end position="217"/>
    </location>
</feature>
<feature type="transmembrane region" description="Helical" evidence="5">
    <location>
        <begin position="35"/>
        <end position="51"/>
    </location>
</feature>
<evidence type="ECO:0000256" key="3">
    <source>
        <dbReference type="ARBA" id="ARBA00023237"/>
    </source>
</evidence>
<dbReference type="PROSITE" id="PS01068">
    <property type="entry name" value="OMPA_1"/>
    <property type="match status" value="1"/>
</dbReference>